<proteinExistence type="predicted"/>
<comment type="caution">
    <text evidence="1">The sequence shown here is derived from an EMBL/GenBank/DDBJ whole genome shotgun (WGS) entry which is preliminary data.</text>
</comment>
<organism evidence="1 2">
    <name type="scientific">Streptomyces cupreus</name>
    <dbReference type="NCBI Taxonomy" id="2759956"/>
    <lineage>
        <taxon>Bacteria</taxon>
        <taxon>Bacillati</taxon>
        <taxon>Actinomycetota</taxon>
        <taxon>Actinomycetes</taxon>
        <taxon>Kitasatosporales</taxon>
        <taxon>Streptomycetaceae</taxon>
        <taxon>Streptomyces</taxon>
    </lineage>
</organism>
<dbReference type="Proteomes" id="UP000584670">
    <property type="component" value="Unassembled WGS sequence"/>
</dbReference>
<dbReference type="AlphaFoldDB" id="A0A7X1IYV8"/>
<keyword evidence="2" id="KW-1185">Reference proteome</keyword>
<reference evidence="1 2" key="1">
    <citation type="submission" date="2020-08" db="EMBL/GenBank/DDBJ databases">
        <title>Streptomyces sp. PSKA01 genome sequencing and assembly.</title>
        <authorList>
            <person name="Mandal S."/>
            <person name="Maiti P.K."/>
            <person name="Das P."/>
        </authorList>
    </citation>
    <scope>NUCLEOTIDE SEQUENCE [LARGE SCALE GENOMIC DNA]</scope>
    <source>
        <strain evidence="1 2">PSKA01</strain>
    </source>
</reference>
<dbReference type="EMBL" id="JACMSF010000002">
    <property type="protein sequence ID" value="MBC2900425.1"/>
    <property type="molecule type" value="Genomic_DNA"/>
</dbReference>
<name>A0A7X1IYV8_9ACTN</name>
<gene>
    <name evidence="1" type="ORF">H4N64_02175</name>
</gene>
<evidence type="ECO:0000313" key="2">
    <source>
        <dbReference type="Proteomes" id="UP000584670"/>
    </source>
</evidence>
<protein>
    <submittedName>
        <fullName evidence="1">Uncharacterized protein</fullName>
    </submittedName>
</protein>
<sequence>MRQWVNLADPGDLVAVPPRGVEAKFDGVDLGRSGTVPIHVFDFHLVANYLATSRLADLLTSERLP</sequence>
<dbReference type="RefSeq" id="WP_186280338.1">
    <property type="nucleotide sequence ID" value="NZ_JACMSF010000002.1"/>
</dbReference>
<accession>A0A7X1IYV8</accession>
<evidence type="ECO:0000313" key="1">
    <source>
        <dbReference type="EMBL" id="MBC2900425.1"/>
    </source>
</evidence>